<feature type="domain" description="RagB/SusD" evidence="7">
    <location>
        <begin position="350"/>
        <end position="511"/>
    </location>
</feature>
<gene>
    <name evidence="9" type="ORF">G0Q07_02005</name>
</gene>
<comment type="similarity">
    <text evidence="2">Belongs to the SusD family.</text>
</comment>
<dbReference type="InterPro" id="IPR012944">
    <property type="entry name" value="SusD_RagB_dom"/>
</dbReference>
<dbReference type="InterPro" id="IPR033985">
    <property type="entry name" value="SusD-like_N"/>
</dbReference>
<evidence type="ECO:0000256" key="2">
    <source>
        <dbReference type="ARBA" id="ARBA00006275"/>
    </source>
</evidence>
<accession>A0A6C0RA00</accession>
<keyword evidence="4" id="KW-0472">Membrane</keyword>
<evidence type="ECO:0000313" key="10">
    <source>
        <dbReference type="Proteomes" id="UP000474630"/>
    </source>
</evidence>
<dbReference type="GO" id="GO:0009279">
    <property type="term" value="C:cell outer membrane"/>
    <property type="evidence" value="ECO:0007669"/>
    <property type="project" value="UniProtKB-SubCell"/>
</dbReference>
<sequence>MKLKYIFLAFLTLFMASCNEEWLELSNPNLQTTETYWQSEADVKAGVSATYMGLLYDGTWLRFVPFALSLKGDDIQSFSPWRVLSLTGKFNLDEDPIMAQWPWTAFYGVINRANQVLENIDNVEFANQATYDQYKGEALFLRGLSNYYLVSFFRNIPLVMNTYQSEEDLYPEQVSPEVAWAAVIDDFKAAADLLPTTYPESDLGRATKGAALAFVGKSYLMNHDYENASNYLKQVIDLGIYDLVPNYADNFTTSNENNSESIFEIQLDRSVGGTVLGWVSQPAADWSKTTAHAITFAPTGFGFGDAAATRWIFDEYMAEKTVDGEVDPRAVVSMSYDTTATTMYGIPFREAFDESRWDDVYIRKYTNAFSTDVENEFDWRSDINERVIRYAEVLMMYAECQYELGNAAVAGQYIQMVRDRSNLPDISADIAAMGSQEFYNQLSHDKVLEFAFEGIRFEDIVRWGWLYDSARLQELKDHDSEFSGFIEGREYFPIPPAERDKNPNYTQNPGWGI</sequence>
<dbReference type="RefSeq" id="WP_163344506.1">
    <property type="nucleotide sequence ID" value="NZ_CP048409.1"/>
</dbReference>
<keyword evidence="10" id="KW-1185">Reference proteome</keyword>
<dbReference type="CDD" id="cd08977">
    <property type="entry name" value="SusD"/>
    <property type="match status" value="1"/>
</dbReference>
<keyword evidence="3 6" id="KW-0732">Signal</keyword>
<evidence type="ECO:0000259" key="7">
    <source>
        <dbReference type="Pfam" id="PF07980"/>
    </source>
</evidence>
<dbReference type="Gene3D" id="1.25.40.390">
    <property type="match status" value="1"/>
</dbReference>
<organism evidence="9 10">
    <name type="scientific">Draconibacterium halophilum</name>
    <dbReference type="NCBI Taxonomy" id="2706887"/>
    <lineage>
        <taxon>Bacteria</taxon>
        <taxon>Pseudomonadati</taxon>
        <taxon>Bacteroidota</taxon>
        <taxon>Bacteroidia</taxon>
        <taxon>Marinilabiliales</taxon>
        <taxon>Prolixibacteraceae</taxon>
        <taxon>Draconibacterium</taxon>
    </lineage>
</organism>
<dbReference type="SUPFAM" id="SSF48452">
    <property type="entry name" value="TPR-like"/>
    <property type="match status" value="1"/>
</dbReference>
<name>A0A6C0RA00_9BACT</name>
<feature type="signal peptide" evidence="6">
    <location>
        <begin position="1"/>
        <end position="20"/>
    </location>
</feature>
<evidence type="ECO:0000256" key="3">
    <source>
        <dbReference type="ARBA" id="ARBA00022729"/>
    </source>
</evidence>
<evidence type="ECO:0000256" key="4">
    <source>
        <dbReference type="ARBA" id="ARBA00023136"/>
    </source>
</evidence>
<evidence type="ECO:0000259" key="8">
    <source>
        <dbReference type="Pfam" id="PF14322"/>
    </source>
</evidence>
<protein>
    <submittedName>
        <fullName evidence="9">RagB/SusD family nutrient uptake outer membrane protein</fullName>
    </submittedName>
</protein>
<dbReference type="InterPro" id="IPR011990">
    <property type="entry name" value="TPR-like_helical_dom_sf"/>
</dbReference>
<dbReference type="Proteomes" id="UP000474630">
    <property type="component" value="Chromosome"/>
</dbReference>
<dbReference type="PROSITE" id="PS51257">
    <property type="entry name" value="PROKAR_LIPOPROTEIN"/>
    <property type="match status" value="1"/>
</dbReference>
<reference evidence="9 10" key="1">
    <citation type="submission" date="2020-02" db="EMBL/GenBank/DDBJ databases">
        <title>Genome sequencing for Draconibacterium sp. strain M1.</title>
        <authorList>
            <person name="Park S.-J."/>
        </authorList>
    </citation>
    <scope>NUCLEOTIDE SEQUENCE [LARGE SCALE GENOMIC DNA]</scope>
    <source>
        <strain evidence="9 10">M1</strain>
    </source>
</reference>
<evidence type="ECO:0000256" key="6">
    <source>
        <dbReference type="SAM" id="SignalP"/>
    </source>
</evidence>
<feature type="chain" id="PRO_5025401252" evidence="6">
    <location>
        <begin position="21"/>
        <end position="513"/>
    </location>
</feature>
<evidence type="ECO:0000313" key="9">
    <source>
        <dbReference type="EMBL" id="QIA06575.1"/>
    </source>
</evidence>
<evidence type="ECO:0000256" key="1">
    <source>
        <dbReference type="ARBA" id="ARBA00004442"/>
    </source>
</evidence>
<dbReference type="EMBL" id="CP048409">
    <property type="protein sequence ID" value="QIA06575.1"/>
    <property type="molecule type" value="Genomic_DNA"/>
</dbReference>
<keyword evidence="5" id="KW-0998">Cell outer membrane</keyword>
<comment type="subcellular location">
    <subcellularLocation>
        <location evidence="1">Cell outer membrane</location>
    </subcellularLocation>
</comment>
<feature type="domain" description="SusD-like N-terminal" evidence="8">
    <location>
        <begin position="22"/>
        <end position="220"/>
    </location>
</feature>
<evidence type="ECO:0000256" key="5">
    <source>
        <dbReference type="ARBA" id="ARBA00023237"/>
    </source>
</evidence>
<proteinExistence type="inferred from homology"/>
<dbReference type="Pfam" id="PF14322">
    <property type="entry name" value="SusD-like_3"/>
    <property type="match status" value="1"/>
</dbReference>
<dbReference type="KEGG" id="drc:G0Q07_02005"/>
<dbReference type="AlphaFoldDB" id="A0A6C0RA00"/>
<dbReference type="Pfam" id="PF07980">
    <property type="entry name" value="SusD_RagB"/>
    <property type="match status" value="1"/>
</dbReference>